<dbReference type="Pfam" id="PF24883">
    <property type="entry name" value="NPHP3_N"/>
    <property type="match status" value="1"/>
</dbReference>
<dbReference type="Gene3D" id="3.40.50.300">
    <property type="entry name" value="P-loop containing nucleotide triphosphate hydrolases"/>
    <property type="match status" value="1"/>
</dbReference>
<dbReference type="InterPro" id="IPR011990">
    <property type="entry name" value="TPR-like_helical_dom_sf"/>
</dbReference>
<sequence>MLGGGGQGEIPVTPDMQRGSFGTELMAGYWQLFSLKLTNDPKKRQIAAGVIAKSYFPACKPADLVTDTKRLKADLPAQTLGKWSEKLEHFIVALSGYCAAIDVAVQHQPHTTALVWGGIRFIIQAVVAHQETSEEIDDALDFLLCQVANYHQYFSLFAQEPRIRENTIRIYALIYSYTLRLSIYLKLHRTVRFFKAAFGPFRIKLGKIRQQITQYEQTLIQACSLASETQSRSERTRILEHQTEMERARQTERAINKICRWLEAPPPTAEKIPDWQEGTCSWILQNQTFQQWSQARGEGCLWIHGKPGCGKSVLAKYLTTTLKDQYLLTHFFRDHGDSRFGMGSSLALSLISKALEMHDNMRTAAVNSVLATITPLMNMPSSRCRLETLLTILDQLLDLLPSFTMIIDAVDECRDIQESSCPLTDFFLRCGVRSNCRILLFCRSHCYALDSMIGASRSIAMDAGVLESDIRIFLMSEIKNLGLGGLQDAVLQKASRDGQGMFLWARLMVQHIRGGRSLKSCKKLIDSFPTGLYDAYDKFITDSAEHCTAEDLELRYDILLLLVGTQENLTAAEISTAMAYSPETYELDNEARLIDAEKRITRVCWPLIELTSDRRIQFIHGTVKEFLVSTPTQALSGSHKRNTLRLSLEDSNESLARKTLAALTQELYQTWQYSAKLLQRHLVPGEDPIGELYTVCHQNEFYDYSCRHWQDHLTQLMEPSLVILDLLCRFLRRNAFVAWSEAMIDLAKLSSPSAQVAVRATLQEWHKTKLKPALRPRVALSDYFLAPHQELKQELSGHAAHTILPYLPLVRLGEFYNVGGETPAEWQLGYEFKKQVVQGYETILGKCHRLTLGARTNLYQEYLWQTRMCEARAGLQEVSELQLEYVGTGLPDYYITLYYLGAVQYHLTMFQDSHRTLKASTEGLQRLLGETNSKAVQANLFMGYTLEAQGRLNAALSVYDDVYNRWTRVAGENNGISLMTQTAQGSVYRKQGRFDLAKKALSHSWEVRRRLFTLDNNVTVDSGIQFAILCRDMGNNTGAHDTLMEVMESKIFPEDFERSCQIDHVCALIEFDSGRYHDGKHRLLRRLDEADMGGKDPNNRELLWARISLADVMRAHGEHDNALMLFSNLVTPTSLPGELDEEPESPEQLELAEEALRYIKSYKWDAAAALLQERSLEWRRTRDFWILQGGPISDTSRMAPPRAVPD</sequence>
<dbReference type="PANTHER" id="PTHR10039">
    <property type="entry name" value="AMELOGENIN"/>
    <property type="match status" value="1"/>
</dbReference>
<reference evidence="4 5" key="1">
    <citation type="submission" date="2024-07" db="EMBL/GenBank/DDBJ databases">
        <title>Section-level genome sequencing and comparative genomics of Aspergillus sections Usti and Cavernicolus.</title>
        <authorList>
            <consortium name="Lawrence Berkeley National Laboratory"/>
            <person name="Nybo J.L."/>
            <person name="Vesth T.C."/>
            <person name="Theobald S."/>
            <person name="Frisvad J.C."/>
            <person name="Larsen T.O."/>
            <person name="Kjaerboelling I."/>
            <person name="Rothschild-Mancinelli K."/>
            <person name="Lyhne E.K."/>
            <person name="Kogle M.E."/>
            <person name="Barry K."/>
            <person name="Clum A."/>
            <person name="Na H."/>
            <person name="Ledsgaard L."/>
            <person name="Lin J."/>
            <person name="Lipzen A."/>
            <person name="Kuo A."/>
            <person name="Riley R."/>
            <person name="Mondo S."/>
            <person name="Labutti K."/>
            <person name="Haridas S."/>
            <person name="Pangalinan J."/>
            <person name="Salamov A.A."/>
            <person name="Simmons B.A."/>
            <person name="Magnuson J.K."/>
            <person name="Chen J."/>
            <person name="Drula E."/>
            <person name="Henrissat B."/>
            <person name="Wiebenga A."/>
            <person name="Lubbers R.J."/>
            <person name="Gomes A.C."/>
            <person name="Makela M.R."/>
            <person name="Stajich J."/>
            <person name="Grigoriev I.V."/>
            <person name="Mortensen U.H."/>
            <person name="De Vries R.P."/>
            <person name="Baker S.E."/>
            <person name="Andersen M.R."/>
        </authorList>
    </citation>
    <scope>NUCLEOTIDE SEQUENCE [LARGE SCALE GENOMIC DNA]</scope>
    <source>
        <strain evidence="4 5">CBS 209.92</strain>
    </source>
</reference>
<keyword evidence="5" id="KW-1185">Reference proteome</keyword>
<dbReference type="Proteomes" id="UP001610563">
    <property type="component" value="Unassembled WGS sequence"/>
</dbReference>
<dbReference type="SUPFAM" id="SSF48452">
    <property type="entry name" value="TPR-like"/>
    <property type="match status" value="1"/>
</dbReference>
<dbReference type="Gene3D" id="1.25.40.10">
    <property type="entry name" value="Tetratricopeptide repeat domain"/>
    <property type="match status" value="2"/>
</dbReference>
<evidence type="ECO:0000259" key="3">
    <source>
        <dbReference type="Pfam" id="PF24883"/>
    </source>
</evidence>
<accession>A0ABR4G8I2</accession>
<name>A0ABR4G8I2_9EURO</name>
<evidence type="ECO:0000256" key="1">
    <source>
        <dbReference type="ARBA" id="ARBA00022737"/>
    </source>
</evidence>
<dbReference type="InterPro" id="IPR056125">
    <property type="entry name" value="DUF7708"/>
</dbReference>
<gene>
    <name evidence="4" type="ORF">BJX66DRAFT_171876</name>
</gene>
<keyword evidence="1" id="KW-0677">Repeat</keyword>
<dbReference type="InterPro" id="IPR056884">
    <property type="entry name" value="NPHP3-like_N"/>
</dbReference>
<evidence type="ECO:0000313" key="5">
    <source>
        <dbReference type="Proteomes" id="UP001610563"/>
    </source>
</evidence>
<dbReference type="SUPFAM" id="SSF52540">
    <property type="entry name" value="P-loop containing nucleoside triphosphate hydrolases"/>
    <property type="match status" value="1"/>
</dbReference>
<feature type="domain" description="DUF7708" evidence="2">
    <location>
        <begin position="87"/>
        <end position="228"/>
    </location>
</feature>
<dbReference type="Pfam" id="PF13424">
    <property type="entry name" value="TPR_12"/>
    <property type="match status" value="1"/>
</dbReference>
<evidence type="ECO:0000313" key="4">
    <source>
        <dbReference type="EMBL" id="KAL2795333.1"/>
    </source>
</evidence>
<dbReference type="Pfam" id="PF24809">
    <property type="entry name" value="DUF7708"/>
    <property type="match status" value="1"/>
</dbReference>
<comment type="caution">
    <text evidence="4">The sequence shown here is derived from an EMBL/GenBank/DDBJ whole genome shotgun (WGS) entry which is preliminary data.</text>
</comment>
<evidence type="ECO:0000259" key="2">
    <source>
        <dbReference type="Pfam" id="PF24809"/>
    </source>
</evidence>
<dbReference type="InterPro" id="IPR027417">
    <property type="entry name" value="P-loop_NTPase"/>
</dbReference>
<dbReference type="PANTHER" id="PTHR10039:SF14">
    <property type="entry name" value="NACHT DOMAIN-CONTAINING PROTEIN"/>
    <property type="match status" value="1"/>
</dbReference>
<evidence type="ECO:0008006" key="6">
    <source>
        <dbReference type="Google" id="ProtNLM"/>
    </source>
</evidence>
<feature type="domain" description="Nephrocystin 3-like N-terminal" evidence="3">
    <location>
        <begin position="278"/>
        <end position="443"/>
    </location>
</feature>
<organism evidence="4 5">
    <name type="scientific">Aspergillus keveii</name>
    <dbReference type="NCBI Taxonomy" id="714993"/>
    <lineage>
        <taxon>Eukaryota</taxon>
        <taxon>Fungi</taxon>
        <taxon>Dikarya</taxon>
        <taxon>Ascomycota</taxon>
        <taxon>Pezizomycotina</taxon>
        <taxon>Eurotiomycetes</taxon>
        <taxon>Eurotiomycetidae</taxon>
        <taxon>Eurotiales</taxon>
        <taxon>Aspergillaceae</taxon>
        <taxon>Aspergillus</taxon>
        <taxon>Aspergillus subgen. Nidulantes</taxon>
    </lineage>
</organism>
<proteinExistence type="predicted"/>
<protein>
    <recommendedName>
        <fullName evidence="6">NACHT domain protein</fullName>
    </recommendedName>
</protein>
<dbReference type="EMBL" id="JBFTWV010000036">
    <property type="protein sequence ID" value="KAL2795333.1"/>
    <property type="molecule type" value="Genomic_DNA"/>
</dbReference>